<dbReference type="Proteomes" id="UP000008963">
    <property type="component" value="Chromosome"/>
</dbReference>
<dbReference type="eggNOG" id="ENOG502ZCKA">
    <property type="taxonomic scope" value="Bacteria"/>
</dbReference>
<dbReference type="PATRIC" id="fig|862908.3.peg.2405"/>
<dbReference type="AlphaFoldDB" id="E1X5I9"/>
<dbReference type="STRING" id="862908.BMS_2520"/>
<dbReference type="KEGG" id="bmx:BMS_2520"/>
<dbReference type="EMBL" id="FQ312005">
    <property type="protein sequence ID" value="CBW27310.1"/>
    <property type="molecule type" value="Genomic_DNA"/>
</dbReference>
<reference evidence="2" key="1">
    <citation type="journal article" date="2013" name="ISME J.">
        <title>A small predatory core genome in the divergent marine Bacteriovorax marinus SJ and the terrestrial Bdellovibrio bacteriovorus.</title>
        <authorList>
            <person name="Crossman L.C."/>
            <person name="Chen H."/>
            <person name="Cerdeno-Tarraga A.M."/>
            <person name="Brooks K."/>
            <person name="Quail M.A."/>
            <person name="Pineiro S.A."/>
            <person name="Hobley L."/>
            <person name="Sockett R.E."/>
            <person name="Bentley S.D."/>
            <person name="Parkhill J."/>
            <person name="Williams H.N."/>
            <person name="Stine O.C."/>
        </authorList>
    </citation>
    <scope>NUCLEOTIDE SEQUENCE [LARGE SCALE GENOMIC DNA]</scope>
    <source>
        <strain evidence="2">ATCC BAA-682 / DSM 15412 / SJ</strain>
    </source>
</reference>
<gene>
    <name evidence="1" type="ordered locus">BMS_2520</name>
</gene>
<keyword evidence="2" id="KW-1185">Reference proteome</keyword>
<dbReference type="RefSeq" id="WP_014245086.1">
    <property type="nucleotide sequence ID" value="NC_016620.1"/>
</dbReference>
<proteinExistence type="predicted"/>
<dbReference type="HOGENOM" id="CLU_936174_0_0_7"/>
<evidence type="ECO:0000313" key="2">
    <source>
        <dbReference type="Proteomes" id="UP000008963"/>
    </source>
</evidence>
<organism evidence="1 2">
    <name type="scientific">Halobacteriovorax marinus (strain ATCC BAA-682 / DSM 15412 / SJ)</name>
    <name type="common">Bacteriovorax marinus</name>
    <dbReference type="NCBI Taxonomy" id="862908"/>
    <lineage>
        <taxon>Bacteria</taxon>
        <taxon>Pseudomonadati</taxon>
        <taxon>Bdellovibrionota</taxon>
        <taxon>Bacteriovoracia</taxon>
        <taxon>Bacteriovoracales</taxon>
        <taxon>Halobacteriovoraceae</taxon>
        <taxon>Halobacteriovorax</taxon>
    </lineage>
</organism>
<protein>
    <submittedName>
        <fullName evidence="1">Uncharacterized protein</fullName>
    </submittedName>
</protein>
<evidence type="ECO:0000313" key="1">
    <source>
        <dbReference type="EMBL" id="CBW27310.1"/>
    </source>
</evidence>
<accession>E1X5I9</accession>
<sequence>MAKKKKKIPVSTSQLELFSERPTELDRNFHLGGKSFYFFDFDDNVATLATTIIIFHKQTGRELQLSSAEFATHHRKIGIDGVYKDFYIDFNDEKGSFRNFRDQNFSLKDKKQRFIHDIEEALSKKDFNWKAPSWNCFFHAAHNQRPISVITARGHEPETIKKGIDLLVQDGHLTKSPNYLSIYPVSNPDIREKLSAGQESASIADLKRGAIRESVEKAIEKYGYSDHHRFGMSDDDPHNVELITEEMKSLKQDYPQMSFFVIQTFSDSFTKTEVLQHRTRDIITKKESTADQMNLFL</sequence>
<dbReference type="OrthoDB" id="7625785at2"/>
<name>E1X5I9_HALMS</name>